<feature type="domain" description="FKB95-like N-terminal Kelch" evidence="1">
    <location>
        <begin position="85"/>
        <end position="391"/>
    </location>
</feature>
<dbReference type="SUPFAM" id="SSF117281">
    <property type="entry name" value="Kelch motif"/>
    <property type="match status" value="1"/>
</dbReference>
<gene>
    <name evidence="2" type="ORF">MP_TR26843_c0_g1_i1_g.79904</name>
</gene>
<name>A0A1J3JFE3_NOCCA</name>
<protein>
    <submittedName>
        <fullName evidence="2">F-box/kelch-repeat protein</fullName>
    </submittedName>
</protein>
<organism evidence="2">
    <name type="scientific">Noccaea caerulescens</name>
    <name type="common">Alpine penny-cress</name>
    <name type="synonym">Thlaspi caerulescens</name>
    <dbReference type="NCBI Taxonomy" id="107243"/>
    <lineage>
        <taxon>Eukaryota</taxon>
        <taxon>Viridiplantae</taxon>
        <taxon>Streptophyta</taxon>
        <taxon>Embryophyta</taxon>
        <taxon>Tracheophyta</taxon>
        <taxon>Spermatophyta</taxon>
        <taxon>Magnoliopsida</taxon>
        <taxon>eudicotyledons</taxon>
        <taxon>Gunneridae</taxon>
        <taxon>Pentapetalae</taxon>
        <taxon>rosids</taxon>
        <taxon>malvids</taxon>
        <taxon>Brassicales</taxon>
        <taxon>Brassicaceae</taxon>
        <taxon>Coluteocarpeae</taxon>
        <taxon>Noccaea</taxon>
    </lineage>
</organism>
<dbReference type="Pfam" id="PF25210">
    <property type="entry name" value="Kelch_FKB95"/>
    <property type="match status" value="1"/>
</dbReference>
<dbReference type="InterPro" id="IPR057499">
    <property type="entry name" value="Kelch_FKB95"/>
</dbReference>
<dbReference type="PANTHER" id="PTHR24414:SF148">
    <property type="entry name" value="F-BOX DOMAIN-CONTAINING PROTEIN"/>
    <property type="match status" value="1"/>
</dbReference>
<dbReference type="AlphaFoldDB" id="A0A1J3JFE3"/>
<sequence>MGPPKQKKCKPTPPPSPIPSLPYWFVLQCVASISRLYYPSLALVSKSFRSLLASRELYDLRSRLGNTESCLYVCVDSYFTLAQKWYTLCRKPDRTIYEWSCGYVSCGYALAPVSSEECSCLTASGLVAVGSDIYSISVPNLYGRPDPSSGYSSKVLDCKSHTWREAPGMKAVHDIVSACVLDKKIYALGLRVDVVAKTGENSFQVFDTEEEIWHPLPAPDQATAGLFSRFITARIDGKIYAADSHGYAAAVYNPEEHSWDNNVNRNICRNIIDLHSKCVIGNVLYSLECESDTDPDRSRREVRWYDTVVGRWREVIGLKGAIRNFNHPGPNFRLANYGGKLAILWEINWLRVSEFNFHRDTKKVWGAVVALERRQSDDEICGKVEWCDELLTIPIPYRLLKGVAVTV</sequence>
<dbReference type="Gene3D" id="2.120.10.80">
    <property type="entry name" value="Kelch-type beta propeller"/>
    <property type="match status" value="1"/>
</dbReference>
<dbReference type="EMBL" id="GEVM01014809">
    <property type="protein sequence ID" value="JAU91129.1"/>
    <property type="molecule type" value="Transcribed_RNA"/>
</dbReference>
<dbReference type="InterPro" id="IPR015915">
    <property type="entry name" value="Kelch-typ_b-propeller"/>
</dbReference>
<evidence type="ECO:0000313" key="2">
    <source>
        <dbReference type="EMBL" id="JAU91129.1"/>
    </source>
</evidence>
<dbReference type="InterPro" id="IPR050354">
    <property type="entry name" value="F-box/kelch-repeat_ARATH"/>
</dbReference>
<accession>A0A1J3JFE3</accession>
<evidence type="ECO:0000259" key="1">
    <source>
        <dbReference type="Pfam" id="PF25210"/>
    </source>
</evidence>
<dbReference type="PANTHER" id="PTHR24414">
    <property type="entry name" value="F-BOX/KELCH-REPEAT PROTEIN SKIP4"/>
    <property type="match status" value="1"/>
</dbReference>
<reference evidence="2" key="1">
    <citation type="submission" date="2016-07" db="EMBL/GenBank/DDBJ databases">
        <title>De novo transcriptome assembly of four accessions of the metal hyperaccumulator plant Noccaea caerulescens.</title>
        <authorList>
            <person name="Blande D."/>
            <person name="Halimaa P."/>
            <person name="Tervahauta A.I."/>
            <person name="Aarts M.G."/>
            <person name="Karenlampi S.O."/>
        </authorList>
    </citation>
    <scope>NUCLEOTIDE SEQUENCE</scope>
</reference>
<proteinExistence type="predicted"/>